<feature type="compositionally biased region" description="Gly residues" evidence="1">
    <location>
        <begin position="421"/>
        <end position="433"/>
    </location>
</feature>
<sequence>MSQNGKKYERRRGETLRYPCKVGDQVPVTGLVNGAVTLNGCPAASTRASKSTPVCTRDDIKPQCMVNGYIDHGEKGHRTKGTPRGTLGKHESTISAAPDASAAVRVRSARPPGGPSVNGTPSLDSVAPLCNSQQMAPQPNPSSTAKNRRWRKFRQKKRNIHPQALPPQEEEDWESEIKEVTLTGWDNMCFGFMPYGPQDVIHYDLRNLTIKQTDPVDLPVTAKYSPAELHRQPVKWWSLSVPTEAGQFADADADADAERSFVVSCHCDSTQSDESQCAGMHPLAPAVACQAQTEALFISRAAPDPPACWDAQLVARLAARRRPVSTCLSGCSAYLSASYSPAFIRLSTLLPFPDDSRPVEFFFPSACQSCCNSCRAVSLSSSLAVFLSCCLASQLRDVLDNKDPADSPLAYKNRDGERKGGGGGGGCDGLKKR</sequence>
<protein>
    <submittedName>
        <fullName evidence="2">Uncharacterized protein</fullName>
    </submittedName>
</protein>
<proteinExistence type="predicted"/>
<accession>A0A7J5YS22</accession>
<organism evidence="2 3">
    <name type="scientific">Dissostichus mawsoni</name>
    <name type="common">Antarctic cod</name>
    <dbReference type="NCBI Taxonomy" id="36200"/>
    <lineage>
        <taxon>Eukaryota</taxon>
        <taxon>Metazoa</taxon>
        <taxon>Chordata</taxon>
        <taxon>Craniata</taxon>
        <taxon>Vertebrata</taxon>
        <taxon>Euteleostomi</taxon>
        <taxon>Actinopterygii</taxon>
        <taxon>Neopterygii</taxon>
        <taxon>Teleostei</taxon>
        <taxon>Neoteleostei</taxon>
        <taxon>Acanthomorphata</taxon>
        <taxon>Eupercaria</taxon>
        <taxon>Perciformes</taxon>
        <taxon>Notothenioidei</taxon>
        <taxon>Nototheniidae</taxon>
        <taxon>Dissostichus</taxon>
    </lineage>
</organism>
<dbReference type="AlphaFoldDB" id="A0A7J5YS22"/>
<evidence type="ECO:0000313" key="3">
    <source>
        <dbReference type="Proteomes" id="UP000518266"/>
    </source>
</evidence>
<name>A0A7J5YS22_DISMA</name>
<comment type="caution">
    <text evidence="2">The sequence shown here is derived from an EMBL/GenBank/DDBJ whole genome shotgun (WGS) entry which is preliminary data.</text>
</comment>
<dbReference type="EMBL" id="JAAKFY010000009">
    <property type="protein sequence ID" value="KAF3852255.1"/>
    <property type="molecule type" value="Genomic_DNA"/>
</dbReference>
<keyword evidence="3" id="KW-1185">Reference proteome</keyword>
<feature type="compositionally biased region" description="Low complexity" evidence="1">
    <location>
        <begin position="95"/>
        <end position="111"/>
    </location>
</feature>
<evidence type="ECO:0000256" key="1">
    <source>
        <dbReference type="SAM" id="MobiDB-lite"/>
    </source>
</evidence>
<dbReference type="OrthoDB" id="8447377at2759"/>
<feature type="region of interest" description="Disordered" evidence="1">
    <location>
        <begin position="71"/>
        <end position="149"/>
    </location>
</feature>
<feature type="region of interest" description="Disordered" evidence="1">
    <location>
        <begin position="403"/>
        <end position="433"/>
    </location>
</feature>
<reference evidence="2 3" key="1">
    <citation type="submission" date="2020-03" db="EMBL/GenBank/DDBJ databases">
        <title>Dissostichus mawsoni Genome sequencing and assembly.</title>
        <authorList>
            <person name="Park H."/>
        </authorList>
    </citation>
    <scope>NUCLEOTIDE SEQUENCE [LARGE SCALE GENOMIC DNA]</scope>
    <source>
        <strain evidence="2">DM0001</strain>
        <tissue evidence="2">Muscle</tissue>
    </source>
</reference>
<dbReference type="Proteomes" id="UP000518266">
    <property type="component" value="Unassembled WGS sequence"/>
</dbReference>
<gene>
    <name evidence="2" type="ORF">F7725_005610</name>
</gene>
<feature type="compositionally biased region" description="Polar residues" evidence="1">
    <location>
        <begin position="130"/>
        <end position="145"/>
    </location>
</feature>
<evidence type="ECO:0000313" key="2">
    <source>
        <dbReference type="EMBL" id="KAF3852255.1"/>
    </source>
</evidence>